<feature type="region of interest" description="Disordered" evidence="1">
    <location>
        <begin position="1"/>
        <end position="39"/>
    </location>
</feature>
<dbReference type="EMBL" id="JARBHB010000005">
    <property type="protein sequence ID" value="KAJ8882816.1"/>
    <property type="molecule type" value="Genomic_DNA"/>
</dbReference>
<organism evidence="2 3">
    <name type="scientific">Dryococelus australis</name>
    <dbReference type="NCBI Taxonomy" id="614101"/>
    <lineage>
        <taxon>Eukaryota</taxon>
        <taxon>Metazoa</taxon>
        <taxon>Ecdysozoa</taxon>
        <taxon>Arthropoda</taxon>
        <taxon>Hexapoda</taxon>
        <taxon>Insecta</taxon>
        <taxon>Pterygota</taxon>
        <taxon>Neoptera</taxon>
        <taxon>Polyneoptera</taxon>
        <taxon>Phasmatodea</taxon>
        <taxon>Verophasmatodea</taxon>
        <taxon>Anareolatae</taxon>
        <taxon>Phasmatidae</taxon>
        <taxon>Eurycanthinae</taxon>
        <taxon>Dryococelus</taxon>
    </lineage>
</organism>
<evidence type="ECO:0000313" key="2">
    <source>
        <dbReference type="EMBL" id="KAJ8882816.1"/>
    </source>
</evidence>
<evidence type="ECO:0000313" key="3">
    <source>
        <dbReference type="Proteomes" id="UP001159363"/>
    </source>
</evidence>
<protein>
    <submittedName>
        <fullName evidence="2">Uncharacterized protein</fullName>
    </submittedName>
</protein>
<comment type="caution">
    <text evidence="2">The sequence shown here is derived from an EMBL/GenBank/DDBJ whole genome shotgun (WGS) entry which is preliminary data.</text>
</comment>
<accession>A0ABQ9HF66</accession>
<gene>
    <name evidence="2" type="ORF">PR048_014630</name>
</gene>
<sequence>MDSLQPTGSQNKQGNSSYSRHLEKTTTRSSVTNPAAKKNCQQHGSGVQLIAASFQEDCTLTNTVPTRWSSSSGHLTTDWTEYCFDLVTKSSGSLCRIQLTELRDGRERNQPVWLLLTSCAAPLLRNEQELQGGLQSPIGLKPVHESPDPYWDRDLQNEVVYLGLTPLYLDNSGEYRSAEDTSNLDYFEPVSSRPSPGASKIYFPAEIGRCLLRRTTGRLTRSSPPMSRFKVELIKWGLSGSVDRDIPGWAAVAQWIELYQSSDIDEHLYNKELALAKHAPLTIPHQYPCVIFTFYGVVPFVARGFPVNPDRSLQFKAIFRTWTSCRTVPLVDGFSRGSPVPPRPCITVLPHFHLASPSSTLKTSLAKAAQISPLHFTHSKATRSPNNIPLHLCVKRCNPSRRTRVRFSAGSLPDSRTWESRRTMPLAGGFSRHFSFSPAVTFRRRYILTSMINMIDPDAMCDDARGACNIAR</sequence>
<dbReference type="Proteomes" id="UP001159363">
    <property type="component" value="Chromosome 4"/>
</dbReference>
<proteinExistence type="predicted"/>
<feature type="compositionally biased region" description="Polar residues" evidence="1">
    <location>
        <begin position="1"/>
        <end position="19"/>
    </location>
</feature>
<feature type="compositionally biased region" description="Polar residues" evidence="1">
    <location>
        <begin position="27"/>
        <end position="39"/>
    </location>
</feature>
<name>A0ABQ9HF66_9NEOP</name>
<keyword evidence="3" id="KW-1185">Reference proteome</keyword>
<evidence type="ECO:0000256" key="1">
    <source>
        <dbReference type="SAM" id="MobiDB-lite"/>
    </source>
</evidence>
<reference evidence="2 3" key="1">
    <citation type="submission" date="2023-02" db="EMBL/GenBank/DDBJ databases">
        <title>LHISI_Scaffold_Assembly.</title>
        <authorList>
            <person name="Stuart O.P."/>
            <person name="Cleave R."/>
            <person name="Magrath M.J.L."/>
            <person name="Mikheyev A.S."/>
        </authorList>
    </citation>
    <scope>NUCLEOTIDE SEQUENCE [LARGE SCALE GENOMIC DNA]</scope>
    <source>
        <strain evidence="2">Daus_M_001</strain>
        <tissue evidence="2">Leg muscle</tissue>
    </source>
</reference>